<proteinExistence type="predicted"/>
<name>A0A455R1Q6_9GAMM</name>
<accession>A0A455R1Q6</accession>
<dbReference type="InterPro" id="IPR014990">
    <property type="entry name" value="DUF1838"/>
</dbReference>
<dbReference type="Pfam" id="PF08894">
    <property type="entry name" value="DUF1838"/>
    <property type="match status" value="1"/>
</dbReference>
<reference evidence="1" key="1">
    <citation type="submission" date="2015-07" db="EMBL/GenBank/DDBJ databases">
        <title>Novel operon containing particulate methane monooxygenase-type genes and epoxyalkane:coenzyme M transferase gene in ethylene-assimilating marine bacterium, Haliea sp. ETY-M.</title>
        <authorList>
            <person name="Suzuki T."/>
            <person name="Habe H."/>
            <person name="Nakajima-Kambe T."/>
            <person name="Fuse H."/>
        </authorList>
    </citation>
    <scope>NUCLEOTIDE SEQUENCE</scope>
    <source>
        <strain evidence="1">ETY-M</strain>
    </source>
</reference>
<sequence length="268" mass="30353">MLAGGGFLALASAAPNIAGAAHWDGEWLPGSDDDVWRHTVRMQGSTKPEDVVWWYTGRIYAQVGESEPRHLFNLEGTEIYYYEAHPDGGFVVSSRTLTFFRDAESGAMIRRFDNPYTGKVNEVGANRLGGRHNARYDASGWRFVSPELGMGERSQPWTFEWQRAEDLAWFTSSRYLREMPQPWLECMTVFCPADALLDASRHNLPAHFSSTYLAPFPRWMEMGEHPGHVMWHSSGNKLSTAEAIPEEYRRRVAAEYGGVLTAHPDSFD</sequence>
<dbReference type="AlphaFoldDB" id="A0A455R1Q6"/>
<dbReference type="EMBL" id="LC064121">
    <property type="protein sequence ID" value="BBD50083.1"/>
    <property type="molecule type" value="Genomic_DNA"/>
</dbReference>
<organism evidence="1">
    <name type="scientific">Haliea sp. ETY-M</name>
    <dbReference type="NCBI Taxonomy" id="1055105"/>
    <lineage>
        <taxon>Bacteria</taxon>
        <taxon>Pseudomonadati</taxon>
        <taxon>Pseudomonadota</taxon>
        <taxon>Gammaproteobacteria</taxon>
        <taxon>Cellvibrionales</taxon>
        <taxon>Halieaceae</taxon>
        <taxon>Haliea</taxon>
    </lineage>
</organism>
<protein>
    <recommendedName>
        <fullName evidence="2">DUF1838 domain-containing protein</fullName>
    </recommendedName>
</protein>
<evidence type="ECO:0000313" key="1">
    <source>
        <dbReference type="EMBL" id="BBD50083.1"/>
    </source>
</evidence>
<evidence type="ECO:0008006" key="2">
    <source>
        <dbReference type="Google" id="ProtNLM"/>
    </source>
</evidence>